<evidence type="ECO:0000256" key="1">
    <source>
        <dbReference type="SAM" id="Phobius"/>
    </source>
</evidence>
<protein>
    <submittedName>
        <fullName evidence="3">Inner membrane protein YpjD</fullName>
    </submittedName>
</protein>
<dbReference type="GO" id="GO:0005886">
    <property type="term" value="C:plasma membrane"/>
    <property type="evidence" value="ECO:0007669"/>
    <property type="project" value="TreeGrafter"/>
</dbReference>
<dbReference type="GO" id="GO:0020037">
    <property type="term" value="F:heme binding"/>
    <property type="evidence" value="ECO:0007669"/>
    <property type="project" value="InterPro"/>
</dbReference>
<feature type="transmembrane region" description="Helical" evidence="1">
    <location>
        <begin position="67"/>
        <end position="85"/>
    </location>
</feature>
<keyword evidence="4" id="KW-1185">Reference proteome</keyword>
<feature type="domain" description="Cytochrome c assembly protein" evidence="2">
    <location>
        <begin position="41"/>
        <end position="262"/>
    </location>
</feature>
<name>A0A918MTV6_9ALTE</name>
<feature type="transmembrane region" description="Helical" evidence="1">
    <location>
        <begin position="91"/>
        <end position="111"/>
    </location>
</feature>
<sequence length="263" mass="28653">MDIFLAFLAIGLYLIAAVLLSARLSQAMKNKPSLALAFGGLAAVLHLLFLVHEILGMPGQNMSITNVLSLTAWLITVVLLASSRFVPNTILLPVVFSFSALTLLVTVLIPARHIMHIELQPGLVIHIVLSLLAYCVLVIAFLYALQMSFITYRLKQKGASLIHSSLPPLTLVEGILFKMLAVGTVLLFVAQLSGFVFLDDMFGKAYAHKTVLSLAALVVFVILVAGQRLWGWRGKQVFSLTVIGVILLSLAYFGSRVVREVLL</sequence>
<dbReference type="GO" id="GO:0017004">
    <property type="term" value="P:cytochrome complex assembly"/>
    <property type="evidence" value="ECO:0007669"/>
    <property type="project" value="InterPro"/>
</dbReference>
<dbReference type="PANTHER" id="PTHR38034:SF1">
    <property type="entry name" value="INNER MEMBRANE PROTEIN YPJD"/>
    <property type="match status" value="1"/>
</dbReference>
<proteinExistence type="predicted"/>
<feature type="transmembrane region" description="Helical" evidence="1">
    <location>
        <begin position="123"/>
        <end position="145"/>
    </location>
</feature>
<feature type="transmembrane region" description="Helical" evidence="1">
    <location>
        <begin position="37"/>
        <end position="55"/>
    </location>
</feature>
<dbReference type="RefSeq" id="WP_189403341.1">
    <property type="nucleotide sequence ID" value="NZ_BMXP01000001.1"/>
</dbReference>
<feature type="transmembrane region" description="Helical" evidence="1">
    <location>
        <begin position="210"/>
        <end position="230"/>
    </location>
</feature>
<feature type="transmembrane region" description="Helical" evidence="1">
    <location>
        <begin position="175"/>
        <end position="198"/>
    </location>
</feature>
<gene>
    <name evidence="3" type="ORF">GCM10007391_03240</name>
</gene>
<dbReference type="Pfam" id="PF01578">
    <property type="entry name" value="Cytochrom_C_asm"/>
    <property type="match status" value="1"/>
</dbReference>
<keyword evidence="1" id="KW-0472">Membrane</keyword>
<keyword evidence="1" id="KW-0812">Transmembrane</keyword>
<dbReference type="InterPro" id="IPR052372">
    <property type="entry name" value="YpjD/HemX"/>
</dbReference>
<reference evidence="3" key="1">
    <citation type="journal article" date="2014" name="Int. J. Syst. Evol. Microbiol.">
        <title>Complete genome sequence of Corynebacterium casei LMG S-19264T (=DSM 44701T), isolated from a smear-ripened cheese.</title>
        <authorList>
            <consortium name="US DOE Joint Genome Institute (JGI-PGF)"/>
            <person name="Walter F."/>
            <person name="Albersmeier A."/>
            <person name="Kalinowski J."/>
            <person name="Ruckert C."/>
        </authorList>
    </citation>
    <scope>NUCLEOTIDE SEQUENCE</scope>
    <source>
        <strain evidence="3">KCTC 22164</strain>
    </source>
</reference>
<reference evidence="3" key="2">
    <citation type="submission" date="2020-09" db="EMBL/GenBank/DDBJ databases">
        <authorList>
            <person name="Sun Q."/>
            <person name="Kim S."/>
        </authorList>
    </citation>
    <scope>NUCLEOTIDE SEQUENCE</scope>
    <source>
        <strain evidence="3">KCTC 22164</strain>
    </source>
</reference>
<keyword evidence="1" id="KW-1133">Transmembrane helix</keyword>
<dbReference type="AlphaFoldDB" id="A0A918MTV6"/>
<dbReference type="InterPro" id="IPR002541">
    <property type="entry name" value="Cyt_c_assembly"/>
</dbReference>
<evidence type="ECO:0000313" key="3">
    <source>
        <dbReference type="EMBL" id="GGW74591.1"/>
    </source>
</evidence>
<feature type="transmembrane region" description="Helical" evidence="1">
    <location>
        <begin position="236"/>
        <end position="254"/>
    </location>
</feature>
<accession>A0A918MTV6</accession>
<dbReference type="PANTHER" id="PTHR38034">
    <property type="entry name" value="INNER MEMBRANE PROTEIN YPJD"/>
    <property type="match status" value="1"/>
</dbReference>
<comment type="caution">
    <text evidence="3">The sequence shown here is derived from an EMBL/GenBank/DDBJ whole genome shotgun (WGS) entry which is preliminary data.</text>
</comment>
<evidence type="ECO:0000259" key="2">
    <source>
        <dbReference type="Pfam" id="PF01578"/>
    </source>
</evidence>
<dbReference type="EMBL" id="BMXP01000001">
    <property type="protein sequence ID" value="GGW74591.1"/>
    <property type="molecule type" value="Genomic_DNA"/>
</dbReference>
<evidence type="ECO:0000313" key="4">
    <source>
        <dbReference type="Proteomes" id="UP000631300"/>
    </source>
</evidence>
<dbReference type="Proteomes" id="UP000631300">
    <property type="component" value="Unassembled WGS sequence"/>
</dbReference>
<organism evidence="3 4">
    <name type="scientific">Alteromonas halophila</name>
    <dbReference type="NCBI Taxonomy" id="516698"/>
    <lineage>
        <taxon>Bacteria</taxon>
        <taxon>Pseudomonadati</taxon>
        <taxon>Pseudomonadota</taxon>
        <taxon>Gammaproteobacteria</taxon>
        <taxon>Alteromonadales</taxon>
        <taxon>Alteromonadaceae</taxon>
        <taxon>Alteromonas/Salinimonas group</taxon>
        <taxon>Alteromonas</taxon>
    </lineage>
</organism>